<dbReference type="Pfam" id="PF13160">
    <property type="entry name" value="DUF3995"/>
    <property type="match status" value="1"/>
</dbReference>
<protein>
    <recommendedName>
        <fullName evidence="4">DUF3995 domain-containing protein</fullName>
    </recommendedName>
</protein>
<organism evidence="2 3">
    <name type="scientific">Haloactinomyces albus</name>
    <dbReference type="NCBI Taxonomy" id="1352928"/>
    <lineage>
        <taxon>Bacteria</taxon>
        <taxon>Bacillati</taxon>
        <taxon>Actinomycetota</taxon>
        <taxon>Actinomycetes</taxon>
        <taxon>Actinopolysporales</taxon>
        <taxon>Actinopolysporaceae</taxon>
        <taxon>Haloactinomyces</taxon>
    </lineage>
</organism>
<evidence type="ECO:0000313" key="3">
    <source>
        <dbReference type="Proteomes" id="UP001180845"/>
    </source>
</evidence>
<keyword evidence="1" id="KW-0812">Transmembrane</keyword>
<accession>A0AAE3ZE04</accession>
<feature type="transmembrane region" description="Helical" evidence="1">
    <location>
        <begin position="152"/>
        <end position="169"/>
    </location>
</feature>
<feature type="transmembrane region" description="Helical" evidence="1">
    <location>
        <begin position="69"/>
        <end position="90"/>
    </location>
</feature>
<reference evidence="2" key="1">
    <citation type="submission" date="2023-07" db="EMBL/GenBank/DDBJ databases">
        <title>Sequencing the genomes of 1000 actinobacteria strains.</title>
        <authorList>
            <person name="Klenk H.-P."/>
        </authorList>
    </citation>
    <scope>NUCLEOTIDE SEQUENCE</scope>
    <source>
        <strain evidence="2">DSM 45977</strain>
    </source>
</reference>
<keyword evidence="3" id="KW-1185">Reference proteome</keyword>
<sequence>MHGTERETASASSASEHRDLLRPTAYGAALLALLHATVSAYWALGGTGLLATIGGELEAFVRRGGPAPVVLLAVVAAVKVAGGLMALALVRPWGRHLPQRLLSGAALTGGLVLALYGGVLVLMGALALLGLFGQPTDVTALRWHVLVWDPWFLLWGLLLMIAALLRLRWDRRATQRVR</sequence>
<dbReference type="Proteomes" id="UP001180845">
    <property type="component" value="Unassembled WGS sequence"/>
</dbReference>
<feature type="transmembrane region" description="Helical" evidence="1">
    <location>
        <begin position="102"/>
        <end position="132"/>
    </location>
</feature>
<dbReference type="EMBL" id="JAVDXW010000001">
    <property type="protein sequence ID" value="MDR7301819.1"/>
    <property type="molecule type" value="Genomic_DNA"/>
</dbReference>
<keyword evidence="1" id="KW-0472">Membrane</keyword>
<evidence type="ECO:0000256" key="1">
    <source>
        <dbReference type="SAM" id="Phobius"/>
    </source>
</evidence>
<evidence type="ECO:0000313" key="2">
    <source>
        <dbReference type="EMBL" id="MDR7301819.1"/>
    </source>
</evidence>
<keyword evidence="1" id="KW-1133">Transmembrane helix</keyword>
<feature type="transmembrane region" description="Helical" evidence="1">
    <location>
        <begin position="25"/>
        <end position="44"/>
    </location>
</feature>
<gene>
    <name evidence="2" type="ORF">JOF55_002000</name>
</gene>
<dbReference type="RefSeq" id="WP_310272818.1">
    <property type="nucleotide sequence ID" value="NZ_JAVDXW010000001.1"/>
</dbReference>
<comment type="caution">
    <text evidence="2">The sequence shown here is derived from an EMBL/GenBank/DDBJ whole genome shotgun (WGS) entry which is preliminary data.</text>
</comment>
<dbReference type="InterPro" id="IPR025058">
    <property type="entry name" value="DUF3995"/>
</dbReference>
<name>A0AAE3ZE04_9ACTN</name>
<dbReference type="AlphaFoldDB" id="A0AAE3ZE04"/>
<proteinExistence type="predicted"/>
<evidence type="ECO:0008006" key="4">
    <source>
        <dbReference type="Google" id="ProtNLM"/>
    </source>
</evidence>